<dbReference type="Proteomes" id="UP000179807">
    <property type="component" value="Unassembled WGS sequence"/>
</dbReference>
<gene>
    <name evidence="10" type="ORF">TRFO_30827</name>
</gene>
<evidence type="ECO:0000256" key="5">
    <source>
        <dbReference type="ARBA" id="ARBA00023211"/>
    </source>
</evidence>
<accession>A0A1J4JSY1</accession>
<dbReference type="GO" id="GO:0046872">
    <property type="term" value="F:metal ion binding"/>
    <property type="evidence" value="ECO:0007669"/>
    <property type="project" value="UniProtKB-KW"/>
</dbReference>
<dbReference type="GO" id="GO:0004722">
    <property type="term" value="F:protein serine/threonine phosphatase activity"/>
    <property type="evidence" value="ECO:0007669"/>
    <property type="project" value="UniProtKB-EC"/>
</dbReference>
<dbReference type="InterPro" id="IPR050341">
    <property type="entry name" value="PP1_catalytic_subunit"/>
</dbReference>
<evidence type="ECO:0000259" key="9">
    <source>
        <dbReference type="PROSITE" id="PS00125"/>
    </source>
</evidence>
<dbReference type="SMART" id="SM00156">
    <property type="entry name" value="PP2Ac"/>
    <property type="match status" value="1"/>
</dbReference>
<dbReference type="Pfam" id="PF00149">
    <property type="entry name" value="Metallophos"/>
    <property type="match status" value="1"/>
</dbReference>
<comment type="similarity">
    <text evidence="8">Belongs to the PPP phosphatase family.</text>
</comment>
<evidence type="ECO:0000256" key="4">
    <source>
        <dbReference type="ARBA" id="ARBA00022912"/>
    </source>
</evidence>
<evidence type="ECO:0000256" key="7">
    <source>
        <dbReference type="ARBA" id="ARBA00048336"/>
    </source>
</evidence>
<dbReference type="GeneID" id="94842275"/>
<keyword evidence="4" id="KW-0904">Protein phosphatase</keyword>
<evidence type="ECO:0000256" key="6">
    <source>
        <dbReference type="ARBA" id="ARBA00047761"/>
    </source>
</evidence>
<dbReference type="EC" id="3.1.3.16" evidence="8"/>
<dbReference type="PRINTS" id="PR00114">
    <property type="entry name" value="STPHPHTASE"/>
</dbReference>
<keyword evidence="2" id="KW-0479">Metal-binding</keyword>
<dbReference type="InterPro" id="IPR029052">
    <property type="entry name" value="Metallo-depent_PP-like"/>
</dbReference>
<keyword evidence="11" id="KW-1185">Reference proteome</keyword>
<comment type="catalytic activity">
    <reaction evidence="7 8">
        <text>O-phospho-L-threonyl-[protein] + H2O = L-threonyl-[protein] + phosphate</text>
        <dbReference type="Rhea" id="RHEA:47004"/>
        <dbReference type="Rhea" id="RHEA-COMP:11060"/>
        <dbReference type="Rhea" id="RHEA-COMP:11605"/>
        <dbReference type="ChEBI" id="CHEBI:15377"/>
        <dbReference type="ChEBI" id="CHEBI:30013"/>
        <dbReference type="ChEBI" id="CHEBI:43474"/>
        <dbReference type="ChEBI" id="CHEBI:61977"/>
        <dbReference type="EC" id="3.1.3.16"/>
    </reaction>
</comment>
<name>A0A1J4JSY1_9EUKA</name>
<comment type="cofactor">
    <cofactor evidence="1">
        <name>Mn(2+)</name>
        <dbReference type="ChEBI" id="CHEBI:29035"/>
    </cofactor>
</comment>
<feature type="domain" description="Serine/threonine specific protein phosphatases" evidence="9">
    <location>
        <begin position="126"/>
        <end position="131"/>
    </location>
</feature>
<evidence type="ECO:0000256" key="8">
    <source>
        <dbReference type="RuleBase" id="RU004273"/>
    </source>
</evidence>
<dbReference type="PANTHER" id="PTHR11668">
    <property type="entry name" value="SERINE/THREONINE PROTEIN PHOSPHATASE"/>
    <property type="match status" value="1"/>
</dbReference>
<reference evidence="10" key="1">
    <citation type="submission" date="2016-10" db="EMBL/GenBank/DDBJ databases">
        <authorList>
            <person name="Benchimol M."/>
            <person name="Almeida L.G."/>
            <person name="Vasconcelos A.T."/>
            <person name="Perreira-Neves A."/>
            <person name="Rosa I.A."/>
            <person name="Tasca T."/>
            <person name="Bogo M.R."/>
            <person name="de Souza W."/>
        </authorList>
    </citation>
    <scope>NUCLEOTIDE SEQUENCE [LARGE SCALE GENOMIC DNA]</scope>
    <source>
        <strain evidence="10">K</strain>
    </source>
</reference>
<dbReference type="CDD" id="cd00144">
    <property type="entry name" value="MPP_PPP_family"/>
    <property type="match status" value="1"/>
</dbReference>
<evidence type="ECO:0000256" key="2">
    <source>
        <dbReference type="ARBA" id="ARBA00022723"/>
    </source>
</evidence>
<evidence type="ECO:0000256" key="3">
    <source>
        <dbReference type="ARBA" id="ARBA00022801"/>
    </source>
</evidence>
<proteinExistence type="inferred from homology"/>
<organism evidence="10 11">
    <name type="scientific">Tritrichomonas foetus</name>
    <dbReference type="NCBI Taxonomy" id="1144522"/>
    <lineage>
        <taxon>Eukaryota</taxon>
        <taxon>Metamonada</taxon>
        <taxon>Parabasalia</taxon>
        <taxon>Tritrichomonadida</taxon>
        <taxon>Tritrichomonadidae</taxon>
        <taxon>Tritrichomonas</taxon>
    </lineage>
</organism>
<dbReference type="GO" id="GO:0005737">
    <property type="term" value="C:cytoplasm"/>
    <property type="evidence" value="ECO:0007669"/>
    <property type="project" value="TreeGrafter"/>
</dbReference>
<protein>
    <recommendedName>
        <fullName evidence="8">Serine/threonine-protein phosphatase</fullName>
        <ecNumber evidence="8">3.1.3.16</ecNumber>
    </recommendedName>
</protein>
<evidence type="ECO:0000256" key="1">
    <source>
        <dbReference type="ARBA" id="ARBA00001936"/>
    </source>
</evidence>
<comment type="caution">
    <text evidence="10">The sequence shown here is derived from an EMBL/GenBank/DDBJ whole genome shotgun (WGS) entry which is preliminary data.</text>
</comment>
<dbReference type="GO" id="GO:0005634">
    <property type="term" value="C:nucleus"/>
    <property type="evidence" value="ECO:0007669"/>
    <property type="project" value="TreeGrafter"/>
</dbReference>
<evidence type="ECO:0000313" key="10">
    <source>
        <dbReference type="EMBL" id="OHT02171.1"/>
    </source>
</evidence>
<dbReference type="Gene3D" id="3.60.21.10">
    <property type="match status" value="1"/>
</dbReference>
<dbReference type="RefSeq" id="XP_068355307.1">
    <property type="nucleotide sequence ID" value="XM_068507571.1"/>
</dbReference>
<keyword evidence="3 8" id="KW-0378">Hydrolase</keyword>
<dbReference type="InterPro" id="IPR006186">
    <property type="entry name" value="Ser/Thr-sp_prot-phosphatase"/>
</dbReference>
<evidence type="ECO:0000313" key="11">
    <source>
        <dbReference type="Proteomes" id="UP000179807"/>
    </source>
</evidence>
<dbReference type="SUPFAM" id="SSF56300">
    <property type="entry name" value="Metallo-dependent phosphatases"/>
    <property type="match status" value="1"/>
</dbReference>
<comment type="catalytic activity">
    <reaction evidence="6">
        <text>O-phospho-L-seryl-[protein] + H2O = L-seryl-[protein] + phosphate</text>
        <dbReference type="Rhea" id="RHEA:20629"/>
        <dbReference type="Rhea" id="RHEA-COMP:9863"/>
        <dbReference type="Rhea" id="RHEA-COMP:11604"/>
        <dbReference type="ChEBI" id="CHEBI:15377"/>
        <dbReference type="ChEBI" id="CHEBI:29999"/>
        <dbReference type="ChEBI" id="CHEBI:43474"/>
        <dbReference type="ChEBI" id="CHEBI:83421"/>
        <dbReference type="EC" id="3.1.3.16"/>
    </reaction>
</comment>
<keyword evidence="5" id="KW-0464">Manganese</keyword>
<dbReference type="AlphaFoldDB" id="A0A1J4JSY1"/>
<sequence length="445" mass="50260">MDVSFDDILKVYQGIIKQFDGQPTLGKRKLRLPILHLDTLNSLIEECRKTFENEPIILSLRAPVIIVGDLHGHIFDLFHILKKYGYPPETKYLFLGDIVDRGEFSTETLTLILTMKALYPDDIYVIRGNHEFGEIADHCGFFSELISLYGNHDEIIQTFLMMFSYIPLAAKIGDYAFCVHGGIGPSLILESQIANLQRPITTFDDPLVADILWSDPSPDSPDFSSSSRGMGHLFGVDTIKSFLNRTGYSVLIRGHQCVTNGFEYHLSYKVVTVFSASNYCGDSHNKAAILKIEEDERYNCENFEPLQNYILRINVALTPIDIMKPKKGNNPNKQICPPISHFNSNLCSNNIKFDDIKFNDTNKVNKTNSMRTLNDVHINKASSKDTMFLTPVQDPKFASTSRQARKLMKPGPVQGKRGSYITATNPSRAIGSFNSRIVQYQRNPL</sequence>
<dbReference type="InterPro" id="IPR004843">
    <property type="entry name" value="Calcineurin-like_PHP"/>
</dbReference>
<dbReference type="PROSITE" id="PS00125">
    <property type="entry name" value="SER_THR_PHOSPHATASE"/>
    <property type="match status" value="1"/>
</dbReference>
<dbReference type="PANTHER" id="PTHR11668:SF300">
    <property type="entry name" value="SERINE_THREONINE-PROTEIN PHOSPHATASE"/>
    <property type="match status" value="1"/>
</dbReference>
<dbReference type="VEuPathDB" id="TrichDB:TRFO_30827"/>
<dbReference type="EMBL" id="MLAK01000879">
    <property type="protein sequence ID" value="OHT02171.1"/>
    <property type="molecule type" value="Genomic_DNA"/>
</dbReference>